<reference evidence="13" key="1">
    <citation type="submission" date="2019-04" db="EMBL/GenBank/DDBJ databases">
        <title>Draft genome sequence of Pseudonocardiaceae bacterium SL3-2-4.</title>
        <authorList>
            <person name="Ningsih F."/>
            <person name="Yokota A."/>
            <person name="Sakai Y."/>
            <person name="Nanatani K."/>
            <person name="Yabe S."/>
            <person name="Oetari A."/>
            <person name="Sjamsuridzal W."/>
        </authorList>
    </citation>
    <scope>NUCLEOTIDE SEQUENCE [LARGE SCALE GENOMIC DNA]</scope>
    <source>
        <strain evidence="13">SL3-2-4</strain>
    </source>
</reference>
<keyword evidence="8" id="KW-0949">S-adenosyl-L-methionine</keyword>
<evidence type="ECO:0000256" key="2">
    <source>
        <dbReference type="ARBA" id="ARBA00005369"/>
    </source>
</evidence>
<dbReference type="GO" id="GO:0005737">
    <property type="term" value="C:cytoplasm"/>
    <property type="evidence" value="ECO:0007669"/>
    <property type="project" value="UniProtKB-SubCell"/>
</dbReference>
<dbReference type="Proteomes" id="UP000298860">
    <property type="component" value="Unassembled WGS sequence"/>
</dbReference>
<evidence type="ECO:0000256" key="11">
    <source>
        <dbReference type="ARBA" id="ARBA00031350"/>
    </source>
</evidence>
<evidence type="ECO:0000313" key="12">
    <source>
        <dbReference type="EMBL" id="GDY30476.1"/>
    </source>
</evidence>
<keyword evidence="13" id="KW-1185">Reference proteome</keyword>
<evidence type="ECO:0000256" key="10">
    <source>
        <dbReference type="ARBA" id="ARBA00031323"/>
    </source>
</evidence>
<evidence type="ECO:0000256" key="8">
    <source>
        <dbReference type="ARBA" id="ARBA00022691"/>
    </source>
</evidence>
<dbReference type="AlphaFoldDB" id="A0A4D4J7H6"/>
<comment type="caution">
    <text evidence="12">The sequence shown here is derived from an EMBL/GenBank/DDBJ whole genome shotgun (WGS) entry which is preliminary data.</text>
</comment>
<comment type="similarity">
    <text evidence="2">Belongs to the methyltransferase superfamily. L-isoaspartyl/D-aspartyl protein methyltransferase family.</text>
</comment>
<dbReference type="GO" id="GO:0004719">
    <property type="term" value="F:protein-L-isoaspartate (D-aspartate) O-methyltransferase activity"/>
    <property type="evidence" value="ECO:0007669"/>
    <property type="project" value="UniProtKB-EC"/>
</dbReference>
<evidence type="ECO:0000256" key="1">
    <source>
        <dbReference type="ARBA" id="ARBA00004496"/>
    </source>
</evidence>
<name>A0A4D4J7H6_9PSEU</name>
<dbReference type="RefSeq" id="WP_137813581.1">
    <property type="nucleotide sequence ID" value="NZ_BJFL01000007.1"/>
</dbReference>
<dbReference type="OrthoDB" id="5143400at2"/>
<accession>A0A4D4J7H6</accession>
<evidence type="ECO:0000256" key="4">
    <source>
        <dbReference type="ARBA" id="ARBA00013346"/>
    </source>
</evidence>
<keyword evidence="5" id="KW-0963">Cytoplasm</keyword>
<protein>
    <recommendedName>
        <fullName evidence="4">Protein-L-isoaspartate O-methyltransferase</fullName>
        <ecNumber evidence="3">2.1.1.77</ecNumber>
    </recommendedName>
    <alternativeName>
        <fullName evidence="11">L-isoaspartyl protein carboxyl methyltransferase</fullName>
    </alternativeName>
    <alternativeName>
        <fullName evidence="9">Protein L-isoaspartyl methyltransferase</fullName>
    </alternativeName>
    <alternativeName>
        <fullName evidence="10">Protein-beta-aspartate methyltransferase</fullName>
    </alternativeName>
</protein>
<gene>
    <name evidence="12" type="ORF">GTS_21090</name>
</gene>
<dbReference type="CDD" id="cd02440">
    <property type="entry name" value="AdoMet_MTases"/>
    <property type="match status" value="1"/>
</dbReference>
<dbReference type="PANTHER" id="PTHR11579:SF0">
    <property type="entry name" value="PROTEIN-L-ISOASPARTATE(D-ASPARTATE) O-METHYLTRANSFERASE"/>
    <property type="match status" value="1"/>
</dbReference>
<evidence type="ECO:0000256" key="6">
    <source>
        <dbReference type="ARBA" id="ARBA00022603"/>
    </source>
</evidence>
<organism evidence="12 13">
    <name type="scientific">Gandjariella thermophila</name>
    <dbReference type="NCBI Taxonomy" id="1931992"/>
    <lineage>
        <taxon>Bacteria</taxon>
        <taxon>Bacillati</taxon>
        <taxon>Actinomycetota</taxon>
        <taxon>Actinomycetes</taxon>
        <taxon>Pseudonocardiales</taxon>
        <taxon>Pseudonocardiaceae</taxon>
        <taxon>Gandjariella</taxon>
    </lineage>
</organism>
<comment type="subcellular location">
    <subcellularLocation>
        <location evidence="1">Cytoplasm</location>
    </subcellularLocation>
</comment>
<keyword evidence="7" id="KW-0808">Transferase</keyword>
<evidence type="ECO:0000256" key="7">
    <source>
        <dbReference type="ARBA" id="ARBA00022679"/>
    </source>
</evidence>
<dbReference type="GO" id="GO:0032259">
    <property type="term" value="P:methylation"/>
    <property type="evidence" value="ECO:0007669"/>
    <property type="project" value="UniProtKB-KW"/>
</dbReference>
<evidence type="ECO:0000256" key="3">
    <source>
        <dbReference type="ARBA" id="ARBA00011890"/>
    </source>
</evidence>
<dbReference type="Pfam" id="PF01135">
    <property type="entry name" value="PCMT"/>
    <property type="match status" value="1"/>
</dbReference>
<dbReference type="InterPro" id="IPR000682">
    <property type="entry name" value="PCMT"/>
</dbReference>
<proteinExistence type="inferred from homology"/>
<dbReference type="Gene3D" id="3.40.50.150">
    <property type="entry name" value="Vaccinia Virus protein VP39"/>
    <property type="match status" value="1"/>
</dbReference>
<dbReference type="SUPFAM" id="SSF53335">
    <property type="entry name" value="S-adenosyl-L-methionine-dependent methyltransferases"/>
    <property type="match status" value="1"/>
</dbReference>
<dbReference type="PANTHER" id="PTHR11579">
    <property type="entry name" value="PROTEIN-L-ISOASPARTATE O-METHYLTRANSFERASE"/>
    <property type="match status" value="1"/>
</dbReference>
<dbReference type="InterPro" id="IPR029063">
    <property type="entry name" value="SAM-dependent_MTases_sf"/>
</dbReference>
<sequence>MTAGIDYDYWTTDPHTGDPIPQSSSPTRIAEMVALADIEPGMRVLEIGTGTGYTAAVLAETVGPSGHVVSLDVDRELVARAAELHQRAGNSHVEIHVIDGTKGWETGAPYDRIIGWTTPHVLPEQWVQQSADGAVIVTPVKIIDIANAHAVIRCRIDHGKPADATAHPGSFIEMTSEPVTDFGQPLRYVDSIVTTDAGERAWISISGHDVAPEQAESIVRQLAAAEPHREWINPTEWRDFTGYLISSVSDGTPISASTGIGQGFGFTNQEGTALVLRDGSVVACGAAATMNTLRSLRDAWEHAGKPGFDAAAVVFTATDDGWRPCLRY</sequence>
<evidence type="ECO:0000256" key="9">
    <source>
        <dbReference type="ARBA" id="ARBA00030757"/>
    </source>
</evidence>
<evidence type="ECO:0000313" key="13">
    <source>
        <dbReference type="Proteomes" id="UP000298860"/>
    </source>
</evidence>
<keyword evidence="6" id="KW-0489">Methyltransferase</keyword>
<dbReference type="EMBL" id="BJFL01000007">
    <property type="protein sequence ID" value="GDY30476.1"/>
    <property type="molecule type" value="Genomic_DNA"/>
</dbReference>
<dbReference type="EC" id="2.1.1.77" evidence="3"/>
<evidence type="ECO:0000256" key="5">
    <source>
        <dbReference type="ARBA" id="ARBA00022490"/>
    </source>
</evidence>